<dbReference type="InterPro" id="IPR018723">
    <property type="entry name" value="DUF2254_membrane"/>
</dbReference>
<dbReference type="AlphaFoldDB" id="A0A1H0Q9P0"/>
<gene>
    <name evidence="2" type="ORF">SAMN05216565_101661</name>
</gene>
<dbReference type="STRING" id="930152.SAMN05216565_101661"/>
<reference evidence="3" key="1">
    <citation type="submission" date="2016-10" db="EMBL/GenBank/DDBJ databases">
        <authorList>
            <person name="Varghese N."/>
            <person name="Submissions S."/>
        </authorList>
    </citation>
    <scope>NUCLEOTIDE SEQUENCE [LARGE SCALE GENOMIC DNA]</scope>
    <source>
        <strain evidence="3">IBRC-M10078</strain>
    </source>
</reference>
<dbReference type="EMBL" id="FNJU01000001">
    <property type="protein sequence ID" value="SDP13900.1"/>
    <property type="molecule type" value="Genomic_DNA"/>
</dbReference>
<feature type="transmembrane region" description="Helical" evidence="1">
    <location>
        <begin position="139"/>
        <end position="162"/>
    </location>
</feature>
<accession>A0A1H0Q9P0</accession>
<organism evidence="2 3">
    <name type="scientific">Litchfieldia salsa</name>
    <dbReference type="NCBI Taxonomy" id="930152"/>
    <lineage>
        <taxon>Bacteria</taxon>
        <taxon>Bacillati</taxon>
        <taxon>Bacillota</taxon>
        <taxon>Bacilli</taxon>
        <taxon>Bacillales</taxon>
        <taxon>Bacillaceae</taxon>
        <taxon>Litchfieldia</taxon>
    </lineage>
</organism>
<keyword evidence="1" id="KW-0812">Transmembrane</keyword>
<evidence type="ECO:0000313" key="3">
    <source>
        <dbReference type="Proteomes" id="UP000199159"/>
    </source>
</evidence>
<keyword evidence="3" id="KW-1185">Reference proteome</keyword>
<evidence type="ECO:0000256" key="1">
    <source>
        <dbReference type="SAM" id="Phobius"/>
    </source>
</evidence>
<dbReference type="Proteomes" id="UP000199159">
    <property type="component" value="Unassembled WGS sequence"/>
</dbReference>
<protein>
    <submittedName>
        <fullName evidence="2">Uncharacterized membrane protein</fullName>
    </submittedName>
</protein>
<evidence type="ECO:0000313" key="2">
    <source>
        <dbReference type="EMBL" id="SDP13900.1"/>
    </source>
</evidence>
<feature type="transmembrane region" description="Helical" evidence="1">
    <location>
        <begin position="114"/>
        <end position="133"/>
    </location>
</feature>
<keyword evidence="1" id="KW-0472">Membrane</keyword>
<proteinExistence type="predicted"/>
<sequence>MVDGGLIMINKMILRIKNSIWLIPSLYAFIAFALAVVVIFIDMYLLNDSDSVLPRILLVNVNLAQEMLSTIAGSLLTMTTITFSTIMVVLTTYSSQFSPRTLQNFIRDPVTMRVLGVFIGGFVYSIFSLLFMREGSVDNFVVAASIGVLIALVCVVVFAYFIHHVASSVQVSRLIEQLAKDVLETIGEKVNHIKNNDRISILDVPPPAPVELSERTTFCNDKFGYIQLINEDVLSKEAIQQGYYIKVEYPIGSFLSKNKKLITIAHSKDVQPKRLNEITLGHERTTDQDIGFGLQKLSEIALRAISPGINDPNTAIECIRHLGICLKGASKIDAHYIAFYNEDNRISLVIPQRPFEELLRSSFYQICHYGQRDISILAAVFDALWEIADSNTEDIQEKTVEFSRFVLAKVDSSSLTSYDKENLKNQMKRLEELIE</sequence>
<feature type="transmembrane region" description="Helical" evidence="1">
    <location>
        <begin position="21"/>
        <end position="47"/>
    </location>
</feature>
<feature type="transmembrane region" description="Helical" evidence="1">
    <location>
        <begin position="67"/>
        <end position="93"/>
    </location>
</feature>
<keyword evidence="1" id="KW-1133">Transmembrane helix</keyword>
<dbReference type="Pfam" id="PF10011">
    <property type="entry name" value="DUF2254"/>
    <property type="match status" value="1"/>
</dbReference>
<name>A0A1H0Q9P0_9BACI</name>